<gene>
    <name evidence="2" type="ORF">LQV63_15425</name>
</gene>
<feature type="transmembrane region" description="Helical" evidence="1">
    <location>
        <begin position="352"/>
        <end position="370"/>
    </location>
</feature>
<reference evidence="2 3" key="1">
    <citation type="submission" date="2021-11" db="EMBL/GenBank/DDBJ databases">
        <title>Draft genome sequence of Paenibacillus profundus YoMME, a new Gram-positive bacteria with exoelectrogenic properties.</title>
        <authorList>
            <person name="Hubenova Y."/>
            <person name="Hubenova E."/>
            <person name="Manasiev Y."/>
            <person name="Peykov S."/>
            <person name="Mitov M."/>
        </authorList>
    </citation>
    <scope>NUCLEOTIDE SEQUENCE [LARGE SCALE GENOMIC DNA]</scope>
    <source>
        <strain evidence="2 3">YoMME</strain>
    </source>
</reference>
<evidence type="ECO:0000313" key="3">
    <source>
        <dbReference type="Proteomes" id="UP001199916"/>
    </source>
</evidence>
<feature type="transmembrane region" description="Helical" evidence="1">
    <location>
        <begin position="418"/>
        <end position="440"/>
    </location>
</feature>
<keyword evidence="1" id="KW-0472">Membrane</keyword>
<sequence length="532" mass="59679">MTSFRSLYHIVRADFYERARSYGFLVTIVLTILAAYFFVPFTDAKYGVVMINEHRGIYNSAWIGATVVMSTVTILSLIGFALVKNAIDRDRMTRVGQIIATTPISKFGYLFGKFVSNFIVLTIIVFIAFLASIAMQLIRNEDTTIRLLDLLLPFLLVALPLMALVAALAVLFEATRVLSGGVGIIVYFFLWSQVFLNYGVTVQMGNLALSSPMGLEVFYDSMIDTFREQKNVTGLVERADGIIELDRPLETFVWSGVDWSSEVIAGRLAWVVIAIAVVLLAALVFRGFDKVMAKDSFELFSLFRRKRKGDKNEGWESSGGLTAKALSGISLQFSFFNLLRYELWLMLKGQKWWWYLVAFLFIAGDLLLPLDIVRSMLGPLTWVWPILIWSSMGVRELRNNTRDIVFSSMYPLERQIPATWFAGFIIALGTGIGFGIQLLLEGDMGGLFAWFVGTVFIPTLALALGIWTRTNKTFEVVFLVIMFVGVMNQLQIFDFMGSMDSSAGKGMPLIYLVVTLILLAAAVVGRRNQLQR</sequence>
<dbReference type="RefSeq" id="WP_233697373.1">
    <property type="nucleotide sequence ID" value="NZ_JAJNBZ010000012.1"/>
</dbReference>
<feature type="transmembrane region" description="Helical" evidence="1">
    <location>
        <begin position="178"/>
        <end position="200"/>
    </location>
</feature>
<feature type="transmembrane region" description="Helical" evidence="1">
    <location>
        <begin position="376"/>
        <end position="397"/>
    </location>
</feature>
<keyword evidence="3" id="KW-1185">Reference proteome</keyword>
<feature type="transmembrane region" description="Helical" evidence="1">
    <location>
        <begin position="268"/>
        <end position="288"/>
    </location>
</feature>
<feature type="transmembrane region" description="Helical" evidence="1">
    <location>
        <begin position="21"/>
        <end position="41"/>
    </location>
</feature>
<name>A0ABS8YGJ2_9BACL</name>
<feature type="transmembrane region" description="Helical" evidence="1">
    <location>
        <begin position="118"/>
        <end position="138"/>
    </location>
</feature>
<protein>
    <submittedName>
        <fullName evidence="2">ABC transporter permease</fullName>
    </submittedName>
</protein>
<comment type="caution">
    <text evidence="2">The sequence shown here is derived from an EMBL/GenBank/DDBJ whole genome shotgun (WGS) entry which is preliminary data.</text>
</comment>
<feature type="transmembrane region" description="Helical" evidence="1">
    <location>
        <begin position="446"/>
        <end position="467"/>
    </location>
</feature>
<keyword evidence="1" id="KW-0812">Transmembrane</keyword>
<accession>A0ABS8YGJ2</accession>
<proteinExistence type="predicted"/>
<feature type="transmembrane region" description="Helical" evidence="1">
    <location>
        <begin position="474"/>
        <end position="493"/>
    </location>
</feature>
<evidence type="ECO:0000313" key="2">
    <source>
        <dbReference type="EMBL" id="MCE5170702.1"/>
    </source>
</evidence>
<feature type="transmembrane region" description="Helical" evidence="1">
    <location>
        <begin position="508"/>
        <end position="525"/>
    </location>
</feature>
<organism evidence="2 3">
    <name type="scientific">Paenibacillus profundus</name>
    <dbReference type="NCBI Taxonomy" id="1173085"/>
    <lineage>
        <taxon>Bacteria</taxon>
        <taxon>Bacillati</taxon>
        <taxon>Bacillota</taxon>
        <taxon>Bacilli</taxon>
        <taxon>Bacillales</taxon>
        <taxon>Paenibacillaceae</taxon>
        <taxon>Paenibacillus</taxon>
    </lineage>
</organism>
<keyword evidence="1" id="KW-1133">Transmembrane helix</keyword>
<feature type="transmembrane region" description="Helical" evidence="1">
    <location>
        <begin position="61"/>
        <end position="83"/>
    </location>
</feature>
<dbReference type="EMBL" id="JAJNBZ010000012">
    <property type="protein sequence ID" value="MCE5170702.1"/>
    <property type="molecule type" value="Genomic_DNA"/>
</dbReference>
<evidence type="ECO:0000256" key="1">
    <source>
        <dbReference type="SAM" id="Phobius"/>
    </source>
</evidence>
<feature type="transmembrane region" description="Helical" evidence="1">
    <location>
        <begin position="150"/>
        <end position="172"/>
    </location>
</feature>
<dbReference type="Proteomes" id="UP001199916">
    <property type="component" value="Unassembled WGS sequence"/>
</dbReference>